<dbReference type="STRING" id="105785.A0A2J7QF29"/>
<feature type="compositionally biased region" description="Polar residues" evidence="14">
    <location>
        <begin position="148"/>
        <end position="157"/>
    </location>
</feature>
<comment type="caution">
    <text evidence="16">The sequence shown here is derived from an EMBL/GenBank/DDBJ whole genome shotgun (WGS) entry which is preliminary data.</text>
</comment>
<dbReference type="GO" id="GO:0006325">
    <property type="term" value="P:chromatin organization"/>
    <property type="evidence" value="ECO:0007669"/>
    <property type="project" value="UniProtKB-KW"/>
</dbReference>
<evidence type="ECO:0000256" key="10">
    <source>
        <dbReference type="ARBA" id="ARBA00032947"/>
    </source>
</evidence>
<feature type="region of interest" description="Disordered" evidence="14">
    <location>
        <begin position="124"/>
        <end position="170"/>
    </location>
</feature>
<feature type="domain" description="KANL2-like probable zinc-finger" evidence="15">
    <location>
        <begin position="349"/>
        <end position="410"/>
    </location>
</feature>
<comment type="subcellular location">
    <subcellularLocation>
        <location evidence="2">Mitochondrion</location>
    </subcellularLocation>
    <subcellularLocation>
        <location evidence="1">Nucleus</location>
    </subcellularLocation>
</comment>
<feature type="region of interest" description="Disordered" evidence="14">
    <location>
        <begin position="433"/>
        <end position="509"/>
    </location>
</feature>
<dbReference type="Pfam" id="PF13891">
    <property type="entry name" value="zf-C3HC3H_KANSL2"/>
    <property type="match status" value="2"/>
</dbReference>
<dbReference type="GO" id="GO:0044545">
    <property type="term" value="C:NSL complex"/>
    <property type="evidence" value="ECO:0007669"/>
    <property type="project" value="TreeGrafter"/>
</dbReference>
<evidence type="ECO:0000313" key="17">
    <source>
        <dbReference type="Proteomes" id="UP000235965"/>
    </source>
</evidence>
<dbReference type="InterPro" id="IPR026316">
    <property type="entry name" value="NSL2"/>
</dbReference>
<evidence type="ECO:0000256" key="6">
    <source>
        <dbReference type="ARBA" id="ARBA00022843"/>
    </source>
</evidence>
<feature type="domain" description="KANL2-like probable zinc-finger" evidence="15">
    <location>
        <begin position="23"/>
        <end position="86"/>
    </location>
</feature>
<proteinExistence type="predicted"/>
<dbReference type="OrthoDB" id="677315at2759"/>
<name>A0A2J7QF29_9NEOP</name>
<reference evidence="16 17" key="1">
    <citation type="submission" date="2017-12" db="EMBL/GenBank/DDBJ databases">
        <title>Hemimetabolous genomes reveal molecular basis of termite eusociality.</title>
        <authorList>
            <person name="Harrison M.C."/>
            <person name="Jongepier E."/>
            <person name="Robertson H.M."/>
            <person name="Arning N."/>
            <person name="Bitard-Feildel T."/>
            <person name="Chao H."/>
            <person name="Childers C.P."/>
            <person name="Dinh H."/>
            <person name="Doddapaneni H."/>
            <person name="Dugan S."/>
            <person name="Gowin J."/>
            <person name="Greiner C."/>
            <person name="Han Y."/>
            <person name="Hu H."/>
            <person name="Hughes D.S.T."/>
            <person name="Huylmans A.-K."/>
            <person name="Kemena C."/>
            <person name="Kremer L.P.M."/>
            <person name="Lee S.L."/>
            <person name="Lopez-Ezquerra A."/>
            <person name="Mallet L."/>
            <person name="Monroy-Kuhn J.M."/>
            <person name="Moser A."/>
            <person name="Murali S.C."/>
            <person name="Muzny D.M."/>
            <person name="Otani S."/>
            <person name="Piulachs M.-D."/>
            <person name="Poelchau M."/>
            <person name="Qu J."/>
            <person name="Schaub F."/>
            <person name="Wada-Katsumata A."/>
            <person name="Worley K.C."/>
            <person name="Xie Q."/>
            <person name="Ylla G."/>
            <person name="Poulsen M."/>
            <person name="Gibbs R.A."/>
            <person name="Schal C."/>
            <person name="Richards S."/>
            <person name="Belles X."/>
            <person name="Korb J."/>
            <person name="Bornberg-Bauer E."/>
        </authorList>
    </citation>
    <scope>NUCLEOTIDE SEQUENCE [LARGE SCALE GENOMIC DNA]</scope>
    <source>
        <tissue evidence="16">Whole body</tissue>
    </source>
</reference>
<evidence type="ECO:0000256" key="8">
    <source>
        <dbReference type="ARBA" id="ARBA00023128"/>
    </source>
</evidence>
<accession>A0A2J7QF29</accession>
<keyword evidence="8" id="KW-0496">Mitochondrion</keyword>
<gene>
    <name evidence="16" type="ORF">B7P43_G07855</name>
</gene>
<evidence type="ECO:0000256" key="1">
    <source>
        <dbReference type="ARBA" id="ARBA00004123"/>
    </source>
</evidence>
<evidence type="ECO:0000256" key="13">
    <source>
        <dbReference type="ARBA" id="ARBA00093543"/>
    </source>
</evidence>
<evidence type="ECO:0000256" key="14">
    <source>
        <dbReference type="SAM" id="MobiDB-lite"/>
    </source>
</evidence>
<dbReference type="Proteomes" id="UP000235965">
    <property type="component" value="Unassembled WGS sequence"/>
</dbReference>
<evidence type="ECO:0000256" key="7">
    <source>
        <dbReference type="ARBA" id="ARBA00022853"/>
    </source>
</evidence>
<evidence type="ECO:0000256" key="5">
    <source>
        <dbReference type="ARBA" id="ARBA00022553"/>
    </source>
</evidence>
<comment type="subunit">
    <text evidence="13">Component of the NSL complex at least composed of KAT8/MOF, KANSL1, KANSL2, KANSL3, MCRS1, PHF20, OGT1/OGT, WDR5 and HCFC1.</text>
</comment>
<evidence type="ECO:0000256" key="4">
    <source>
        <dbReference type="ARBA" id="ARBA00022499"/>
    </source>
</evidence>
<dbReference type="AlphaFoldDB" id="A0A2J7QF29"/>
<keyword evidence="5" id="KW-0597">Phosphoprotein</keyword>
<evidence type="ECO:0000256" key="11">
    <source>
        <dbReference type="ARBA" id="ARBA00033378"/>
    </source>
</evidence>
<keyword evidence="7" id="KW-0156">Chromatin regulator</keyword>
<evidence type="ECO:0000256" key="12">
    <source>
        <dbReference type="ARBA" id="ARBA00093359"/>
    </source>
</evidence>
<dbReference type="FunCoup" id="A0A2J7QF29">
    <property type="interactions" value="2006"/>
</dbReference>
<feature type="compositionally biased region" description="Polar residues" evidence="14">
    <location>
        <begin position="481"/>
        <end position="494"/>
    </location>
</feature>
<dbReference type="InterPro" id="IPR025927">
    <property type="entry name" value="Znf_KANL2-like"/>
</dbReference>
<evidence type="ECO:0000259" key="15">
    <source>
        <dbReference type="Pfam" id="PF13891"/>
    </source>
</evidence>
<keyword evidence="6" id="KW-0832">Ubl conjugation</keyword>
<sequence length="529" mass="58409">MVAVGNMFNSVKHSSALMNIPSCNYLAHECSGQCVEGYDYCIRHILEDKTAPYRLCGYVYSGNGRRCVMPTLKGDKRESGFCAEHARKAQLARQKSSRRHVPPPSSESLLLSLSHYSKTEYNSAAAAPGGGLRKSVDSSKRFVGAGSGDSNSRQSSLDGKEGETQEDSQDYVTRALNPFVEMDAVRVNSAASRILDYASESDSDVEVTVRGETAENASSDAESVDSQMEDLFKHAGVYTAEEVTLVTRDKLIRLQSLYIEQFRRLQHILKERRRRYLHALKREKETLSSIHNQSRESVREQKLYEKLRSLNHYHKRSGVEAVLHKKALERRAHATEGVNIRPAPTAKCIFTEGGVKCGERTLPVAKHCLKHILEDTHQVLFRPCGCRRADFVCREPVPSILEGASCVYHTNLPPPPPPLPAANLGLKIENGSEETMETSLSAKNNPLQAKVSTTSPSTQDALLFGNHMTSRQSLKDPGESSGAQSISDKTTAESMQDCKGENNGMDDTAVAEIEALNRRSETDMTTNSS</sequence>
<dbReference type="PANTHER" id="PTHR13453">
    <property type="entry name" value="KAT8 REGULATORY NSL COMPLEX SUBUNIT 2"/>
    <property type="match status" value="1"/>
</dbReference>
<dbReference type="InParanoid" id="A0A2J7QF29"/>
<protein>
    <recommendedName>
        <fullName evidence="3">KAT8 regulatory NSL complex subunit 2</fullName>
    </recommendedName>
    <alternativeName>
        <fullName evidence="11">NSL complex protein NSL2</fullName>
    </alternativeName>
    <alternativeName>
        <fullName evidence="10">Non-specific lethal 2 homolog</fullName>
    </alternativeName>
</protein>
<evidence type="ECO:0000256" key="3">
    <source>
        <dbReference type="ARBA" id="ARBA00015508"/>
    </source>
</evidence>
<evidence type="ECO:0000313" key="16">
    <source>
        <dbReference type="EMBL" id="PNF27185.1"/>
    </source>
</evidence>
<evidence type="ECO:0000256" key="9">
    <source>
        <dbReference type="ARBA" id="ARBA00023242"/>
    </source>
</evidence>
<keyword evidence="17" id="KW-1185">Reference proteome</keyword>
<keyword evidence="4" id="KW-1017">Isopeptide bond</keyword>
<dbReference type="EMBL" id="NEVH01015304">
    <property type="protein sequence ID" value="PNF27185.1"/>
    <property type="molecule type" value="Genomic_DNA"/>
</dbReference>
<feature type="compositionally biased region" description="Polar residues" evidence="14">
    <location>
        <begin position="437"/>
        <end position="460"/>
    </location>
</feature>
<dbReference type="GO" id="GO:0005739">
    <property type="term" value="C:mitochondrion"/>
    <property type="evidence" value="ECO:0007669"/>
    <property type="project" value="UniProtKB-SubCell"/>
</dbReference>
<dbReference type="GO" id="GO:0005634">
    <property type="term" value="C:nucleus"/>
    <property type="evidence" value="ECO:0007669"/>
    <property type="project" value="UniProtKB-SubCell"/>
</dbReference>
<organism evidence="16 17">
    <name type="scientific">Cryptotermes secundus</name>
    <dbReference type="NCBI Taxonomy" id="105785"/>
    <lineage>
        <taxon>Eukaryota</taxon>
        <taxon>Metazoa</taxon>
        <taxon>Ecdysozoa</taxon>
        <taxon>Arthropoda</taxon>
        <taxon>Hexapoda</taxon>
        <taxon>Insecta</taxon>
        <taxon>Pterygota</taxon>
        <taxon>Neoptera</taxon>
        <taxon>Polyneoptera</taxon>
        <taxon>Dictyoptera</taxon>
        <taxon>Blattodea</taxon>
        <taxon>Blattoidea</taxon>
        <taxon>Termitoidae</taxon>
        <taxon>Kalotermitidae</taxon>
        <taxon>Cryptotermitinae</taxon>
        <taxon>Cryptotermes</taxon>
    </lineage>
</organism>
<dbReference type="PANTHER" id="PTHR13453:SF1">
    <property type="entry name" value="KAT8 REGULATORY NSL COMPLEX SUBUNIT 2"/>
    <property type="match status" value="1"/>
</dbReference>
<keyword evidence="9" id="KW-0539">Nucleus</keyword>
<evidence type="ECO:0000256" key="2">
    <source>
        <dbReference type="ARBA" id="ARBA00004173"/>
    </source>
</evidence>
<comment type="function">
    <text evidence="12">Non-catalytic component of the NSL histone acetyltransferase complex, a multiprotein complex that mediates histone H4 acetylation at 'Lys-5'- and 'Lys-8' (H4K5ac and H4K8ac) at transcription start sites and promotes transcription initiation. Required for NSL complex stability and for transcription of intraciliary transport genes in both ciliated and non-ciliated cells by regulating histone H4 acetylation at 'Lys-5'- and 'Lys-12' (H4K5ac and H4K12ac). This is necessary for cilium assembly in ciliated cells and for organization of the microtubule cytoskeleton in non-ciliated cells. Required within the NSL complex to maintain nuclear architecture stability by promoting KAT8-mediated acetylation of lamin LMNA.</text>
</comment>